<dbReference type="RefSeq" id="WP_279963784.1">
    <property type="nucleotide sequence ID" value="NZ_CP122537.1"/>
</dbReference>
<evidence type="ECO:0008006" key="3">
    <source>
        <dbReference type="Google" id="ProtNLM"/>
    </source>
</evidence>
<gene>
    <name evidence="1" type="ORF">P8627_09090</name>
</gene>
<sequence>MLKTVTIGSCLSIQGIFVQMLTDGLMQVQVGSRIFTGRPI</sequence>
<reference evidence="1 2" key="1">
    <citation type="submission" date="2023-04" db="EMBL/GenBank/DDBJ databases">
        <title>Jannaschia ovalis sp. nov., a marine bacterium isolated from sea tidal flat.</title>
        <authorList>
            <person name="Kwon D.Y."/>
            <person name="Kim J.-J."/>
        </authorList>
    </citation>
    <scope>NUCLEOTIDE SEQUENCE [LARGE SCALE GENOMIC DNA]</scope>
    <source>
        <strain evidence="1 2">GRR-S6-38</strain>
    </source>
</reference>
<dbReference type="Proteomes" id="UP001243420">
    <property type="component" value="Chromosome"/>
</dbReference>
<accession>A0ABY8LAZ1</accession>
<proteinExistence type="predicted"/>
<evidence type="ECO:0000313" key="2">
    <source>
        <dbReference type="Proteomes" id="UP001243420"/>
    </source>
</evidence>
<name>A0ABY8LAZ1_9RHOB</name>
<evidence type="ECO:0000313" key="1">
    <source>
        <dbReference type="EMBL" id="WGH77210.1"/>
    </source>
</evidence>
<organism evidence="1 2">
    <name type="scientific">Jannaschia ovalis</name>
    <dbReference type="NCBI Taxonomy" id="3038773"/>
    <lineage>
        <taxon>Bacteria</taxon>
        <taxon>Pseudomonadati</taxon>
        <taxon>Pseudomonadota</taxon>
        <taxon>Alphaproteobacteria</taxon>
        <taxon>Rhodobacterales</taxon>
        <taxon>Roseobacteraceae</taxon>
        <taxon>Jannaschia</taxon>
    </lineage>
</organism>
<protein>
    <recommendedName>
        <fullName evidence="3">Translation initiation factor IF-2</fullName>
    </recommendedName>
</protein>
<keyword evidence="2" id="KW-1185">Reference proteome</keyword>
<dbReference type="EMBL" id="CP122537">
    <property type="protein sequence ID" value="WGH77210.1"/>
    <property type="molecule type" value="Genomic_DNA"/>
</dbReference>